<feature type="domain" description="Oxo-4-hydroxy-4-carboxy-5-ureidoimidazoline decarboxylase" evidence="3">
    <location>
        <begin position="13"/>
        <end position="178"/>
    </location>
</feature>
<evidence type="ECO:0000256" key="1">
    <source>
        <dbReference type="ARBA" id="ARBA00022631"/>
    </source>
</evidence>
<dbReference type="Pfam" id="PF09349">
    <property type="entry name" value="OHCU_decarbox"/>
    <property type="match status" value="1"/>
</dbReference>
<dbReference type="OrthoDB" id="5398391at2759"/>
<name>A0A9P0QUY2_9ASCO</name>
<keyword evidence="1" id="KW-0659">Purine metabolism</keyword>
<organism evidence="4 5">
    <name type="scientific">[Candida] railenensis</name>
    <dbReference type="NCBI Taxonomy" id="45579"/>
    <lineage>
        <taxon>Eukaryota</taxon>
        <taxon>Fungi</taxon>
        <taxon>Dikarya</taxon>
        <taxon>Ascomycota</taxon>
        <taxon>Saccharomycotina</taxon>
        <taxon>Pichiomycetes</taxon>
        <taxon>Debaryomycetaceae</taxon>
        <taxon>Kurtzmaniella</taxon>
    </lineage>
</organism>
<dbReference type="InterPro" id="IPR036778">
    <property type="entry name" value="OHCU_decarboxylase_sf"/>
</dbReference>
<dbReference type="GO" id="GO:0006144">
    <property type="term" value="P:purine nucleobase metabolic process"/>
    <property type="evidence" value="ECO:0007669"/>
    <property type="project" value="UniProtKB-KW"/>
</dbReference>
<dbReference type="PANTHER" id="PTHR37987">
    <property type="entry name" value="CHROMOSOME 9, WHOLE GENOME SHOTGUN SEQUENCE"/>
    <property type="match status" value="1"/>
</dbReference>
<evidence type="ECO:0000256" key="2">
    <source>
        <dbReference type="SAM" id="MobiDB-lite"/>
    </source>
</evidence>
<evidence type="ECO:0000313" key="5">
    <source>
        <dbReference type="Proteomes" id="UP000837801"/>
    </source>
</evidence>
<sequence length="185" mass="20869">MTFSLPSVKSLPELSDSKKIEVLDHLFEPCSTLQAFLLPKVFLANFQSYREFIEASRKELLKFLSESKNGSDPRISKIIAAHPRLGAPKPGKVAETLSEHSSAEQKSLQGSPEEQAKLVELNEKYEQTFPGLRYVVFVNGRSRPTVMQNMIERIERNDIELEREDAFNAMCDIALDRASKLGAKL</sequence>
<evidence type="ECO:0000259" key="3">
    <source>
        <dbReference type="Pfam" id="PF09349"/>
    </source>
</evidence>
<dbReference type="EMBL" id="CAKXYY010000021">
    <property type="protein sequence ID" value="CAH2355091.1"/>
    <property type="molecule type" value="Genomic_DNA"/>
</dbReference>
<keyword evidence="5" id="KW-1185">Reference proteome</keyword>
<reference evidence="4" key="1">
    <citation type="submission" date="2022-03" db="EMBL/GenBank/DDBJ databases">
        <authorList>
            <person name="Legras J.-L."/>
            <person name="Devillers H."/>
            <person name="Grondin C."/>
        </authorList>
    </citation>
    <scope>NUCLEOTIDE SEQUENCE</scope>
    <source>
        <strain evidence="4">CLIB 1423</strain>
    </source>
</reference>
<comment type="caution">
    <text evidence="4">The sequence shown here is derived from an EMBL/GenBank/DDBJ whole genome shotgun (WGS) entry which is preliminary data.</text>
</comment>
<dbReference type="InterPro" id="IPR018020">
    <property type="entry name" value="OHCU_decarboxylase"/>
</dbReference>
<evidence type="ECO:0000313" key="4">
    <source>
        <dbReference type="EMBL" id="CAH2355091.1"/>
    </source>
</evidence>
<dbReference type="PANTHER" id="PTHR37987:SF1">
    <property type="entry name" value="OXO-4-HYDROXY-4-CARBOXY-5-UREIDOIMIDAZOLINE DECARBOXYLASE DOMAIN-CONTAINING PROTEIN"/>
    <property type="match status" value="1"/>
</dbReference>
<dbReference type="AlphaFoldDB" id="A0A9P0QUY2"/>
<dbReference type="Gene3D" id="1.10.3330.10">
    <property type="entry name" value="Oxo-4-hydroxy-4-carboxy-5-ureidoimidazoline decarboxylase"/>
    <property type="match status" value="1"/>
</dbReference>
<gene>
    <name evidence="4" type="ORF">CLIB1423_21S01618</name>
</gene>
<feature type="region of interest" description="Disordered" evidence="2">
    <location>
        <begin position="86"/>
        <end position="113"/>
    </location>
</feature>
<dbReference type="Proteomes" id="UP000837801">
    <property type="component" value="Unassembled WGS sequence"/>
</dbReference>
<accession>A0A9P0QUY2</accession>
<proteinExistence type="predicted"/>
<protein>
    <recommendedName>
        <fullName evidence="3">Oxo-4-hydroxy-4-carboxy-5-ureidoimidazoline decarboxylase domain-containing protein</fullName>
    </recommendedName>
</protein>
<dbReference type="SUPFAM" id="SSF158694">
    <property type="entry name" value="UraD-Like"/>
    <property type="match status" value="1"/>
</dbReference>